<dbReference type="Proteomes" id="UP000325755">
    <property type="component" value="Chromosome"/>
</dbReference>
<organism evidence="2 3">
    <name type="scientific">Candidatus Methylospira mobilis</name>
    <dbReference type="NCBI Taxonomy" id="1808979"/>
    <lineage>
        <taxon>Bacteria</taxon>
        <taxon>Pseudomonadati</taxon>
        <taxon>Pseudomonadota</taxon>
        <taxon>Gammaproteobacteria</taxon>
        <taxon>Methylococcales</taxon>
        <taxon>Methylococcaceae</taxon>
        <taxon>Candidatus Methylospira</taxon>
    </lineage>
</organism>
<name>A0A5Q0BDD8_9GAMM</name>
<dbReference type="PROSITE" id="PS51257">
    <property type="entry name" value="PROKAR_LIPOPROTEIN"/>
    <property type="match status" value="1"/>
</dbReference>
<evidence type="ECO:0000313" key="2">
    <source>
        <dbReference type="EMBL" id="QFY41903.1"/>
    </source>
</evidence>
<protein>
    <submittedName>
        <fullName evidence="2">Uncharacterized protein</fullName>
    </submittedName>
</protein>
<dbReference type="KEGG" id="mmob:F6R98_04025"/>
<dbReference type="OrthoDB" id="5556891at2"/>
<evidence type="ECO:0000313" key="3">
    <source>
        <dbReference type="Proteomes" id="UP000325755"/>
    </source>
</evidence>
<feature type="signal peptide" evidence="1">
    <location>
        <begin position="1"/>
        <end position="27"/>
    </location>
</feature>
<feature type="chain" id="PRO_5024992716" evidence="1">
    <location>
        <begin position="28"/>
        <end position="610"/>
    </location>
</feature>
<dbReference type="InParanoid" id="A0A5Q0BDD8"/>
<keyword evidence="1" id="KW-0732">Signal</keyword>
<dbReference type="AlphaFoldDB" id="A0A5Q0BDD8"/>
<keyword evidence="3" id="KW-1185">Reference proteome</keyword>
<reference evidence="2 3" key="1">
    <citation type="submission" date="2019-09" db="EMBL/GenBank/DDBJ databases">
        <title>Ecophysiology of the spiral-shaped methanotroph Methylospira mobilis as revealed by the complete genome sequence.</title>
        <authorList>
            <person name="Oshkin I.Y."/>
            <person name="Dedysh S.N."/>
            <person name="Miroshnikov K."/>
            <person name="Danilova O.V."/>
            <person name="Hakobyan A."/>
            <person name="Liesack W."/>
        </authorList>
    </citation>
    <scope>NUCLEOTIDE SEQUENCE [LARGE SCALE GENOMIC DNA]</scope>
    <source>
        <strain evidence="2 3">Shm1</strain>
    </source>
</reference>
<proteinExistence type="predicted"/>
<evidence type="ECO:0000256" key="1">
    <source>
        <dbReference type="SAM" id="SignalP"/>
    </source>
</evidence>
<dbReference type="RefSeq" id="WP_153247887.1">
    <property type="nucleotide sequence ID" value="NZ_CP044205.1"/>
</dbReference>
<dbReference type="EMBL" id="CP044205">
    <property type="protein sequence ID" value="QFY41903.1"/>
    <property type="molecule type" value="Genomic_DNA"/>
</dbReference>
<accession>A0A5Q0BDD8</accession>
<gene>
    <name evidence="2" type="ORF">F6R98_04025</name>
</gene>
<sequence>MARKGIRPGLQLLQLSALLLACQTAPANSAPFEFLYIEANEGTASGGHVAARLGDEVFHYQHVEPGLLRLFRDDWLWFNLHYGTHENRNIHAQTIELNPETHQRLYDELEHRRLLQDEQFATLQGLHQQLSLLRLFHAQQQGEQVVLDVAGAGLFNDKPGVRQEPALLSLRDEITELAGNRLAQKIATLTRELEQPVFTLSAPATNGLSTLEFQPNPYTAAQHYADLLLLRRALQTLAAAYPLQSGRILEPAPAELILSLRQKQTLENYRQKLHRELRLLALNPQPEKALALISGLAQLAALSRSLDSGQLLFLDTKETAGPAQGGAPKVEHGVTLQTLFAQARGLWLQQKSRLDSSEELNELNYRALEKAANVFMYFRGALQSPATARMIRLQTVPQTGAAIALPSCNLGAEKVKESIVELEERERRLTEQMHTLYRYHLIERNCVTELLSKLNEVQPVTVSRSTLQAFSFIPFISYELMQSNAGANRNHLIPSHRNRLLARSKALEDPVWVALRESNTITATLYSNQTQPPAFLFFTEDALWPRPLQGSMNAATGLVQVTAGLFSLPWDNGERLKLGAGALLVSLPELFFFNIRKGSYPEWTQPVPWN</sequence>